<dbReference type="SUPFAM" id="SSF57889">
    <property type="entry name" value="Cysteine-rich domain"/>
    <property type="match status" value="1"/>
</dbReference>
<dbReference type="CDD" id="cd20806">
    <property type="entry name" value="C1_CHN"/>
    <property type="match status" value="1"/>
</dbReference>
<dbReference type="InterPro" id="IPR008936">
    <property type="entry name" value="Rho_GTPase_activation_prot"/>
</dbReference>
<dbReference type="SUPFAM" id="SSF48350">
    <property type="entry name" value="GTPase activation domain, GAP"/>
    <property type="match status" value="1"/>
</dbReference>
<dbReference type="Pfam" id="PF00620">
    <property type="entry name" value="RhoGAP"/>
    <property type="match status" value="1"/>
</dbReference>
<dbReference type="OMA" id="HCKTIFA"/>
<dbReference type="Proteomes" id="UP000887565">
    <property type="component" value="Unplaced"/>
</dbReference>
<dbReference type="SMART" id="SM00109">
    <property type="entry name" value="C1"/>
    <property type="match status" value="1"/>
</dbReference>
<organism evidence="8 9">
    <name type="scientific">Romanomermis culicivorax</name>
    <name type="common">Nematode worm</name>
    <dbReference type="NCBI Taxonomy" id="13658"/>
    <lineage>
        <taxon>Eukaryota</taxon>
        <taxon>Metazoa</taxon>
        <taxon>Ecdysozoa</taxon>
        <taxon>Nematoda</taxon>
        <taxon>Enoplea</taxon>
        <taxon>Dorylaimia</taxon>
        <taxon>Mermithida</taxon>
        <taxon>Mermithoidea</taxon>
        <taxon>Mermithidae</taxon>
        <taxon>Romanomermis</taxon>
    </lineage>
</organism>
<dbReference type="AlphaFoldDB" id="A0A915KAB1"/>
<dbReference type="InterPro" id="IPR020454">
    <property type="entry name" value="DAG/PE-bd"/>
</dbReference>
<dbReference type="SMART" id="SM00252">
    <property type="entry name" value="SH2"/>
    <property type="match status" value="1"/>
</dbReference>
<dbReference type="Gene3D" id="1.10.555.10">
    <property type="entry name" value="Rho GTPase activation protein"/>
    <property type="match status" value="1"/>
</dbReference>
<dbReference type="PRINTS" id="PR00008">
    <property type="entry name" value="DAGPEDOMAIN"/>
</dbReference>
<evidence type="ECO:0000256" key="2">
    <source>
        <dbReference type="ARBA" id="ARBA00022723"/>
    </source>
</evidence>
<proteinExistence type="predicted"/>
<name>A0A915KAB1_ROMCU</name>
<dbReference type="InterPro" id="IPR046349">
    <property type="entry name" value="C1-like_sf"/>
</dbReference>
<evidence type="ECO:0000313" key="9">
    <source>
        <dbReference type="WBParaSite" id="nRc.2.0.1.t35300-RA"/>
    </source>
</evidence>
<sequence>MSLGKARNTLQQNRPKYNAKNFAFDDLSTFVRDRRSSLSNSNKNSMTINKEYSDGDDNDAFFKPHLYLLQQMAPKAVSVPPQSPLAAERHQFYEQNYYHCSITRQNADSLLEAVGDGAFLVRRSSRDPTGEAFTLCLRFDGQTKNYKLYYDGCRHFVGEKKFDTVEDLVTDGLITMYLEKYADDYINRMNEEVIYDQTPYSQYKRTFSRITAPDCSPIVAKPATLLFTPNITLKAHRFKSHTFKGPHWCDYCGNFMWGLVQQGLKCEDCGFGAHKKCEEKVPQDCKPDMKYVRRIFGVDLTTLTMAHKNPVPDVVRTCINEIEDRGLDSEGLYRVSGSHDEIEKLRAQLDAEGKTDLSKDKVEDVNSVAGLLKLFLRSLPQPLITDNVYDDLMDSVLRRYDEDKICCAQRALRQLPEAHRATLVALLSHLSRVARNAQQNKMDAENLSRVFTPTLLRRPFTAPTQACRVSVHGSASPFSRSPDSSLAIHAQHKEQMILQFLINFWPKIFSDGNR</sequence>
<keyword evidence="8" id="KW-1185">Reference proteome</keyword>
<dbReference type="Gene3D" id="3.30.505.10">
    <property type="entry name" value="SH2 domain"/>
    <property type="match status" value="1"/>
</dbReference>
<evidence type="ECO:0000256" key="4">
    <source>
        <dbReference type="PROSITE-ProRule" id="PRU00191"/>
    </source>
</evidence>
<protein>
    <submittedName>
        <fullName evidence="9">N-chimaerin</fullName>
    </submittedName>
</protein>
<dbReference type="PROSITE" id="PS50238">
    <property type="entry name" value="RHOGAP"/>
    <property type="match status" value="1"/>
</dbReference>
<reference evidence="9" key="1">
    <citation type="submission" date="2022-11" db="UniProtKB">
        <authorList>
            <consortium name="WormBaseParasite"/>
        </authorList>
    </citation>
    <scope>IDENTIFICATION</scope>
</reference>
<dbReference type="PANTHER" id="PTHR46075:SF2">
    <property type="entry name" value="RHO GTPASE ACTIVATING PROTEIN AT 5A, ISOFORM A"/>
    <property type="match status" value="1"/>
</dbReference>
<dbReference type="PROSITE" id="PS00479">
    <property type="entry name" value="ZF_DAG_PE_1"/>
    <property type="match status" value="1"/>
</dbReference>
<evidence type="ECO:0000256" key="3">
    <source>
        <dbReference type="ARBA" id="ARBA00022833"/>
    </source>
</evidence>
<dbReference type="GO" id="GO:0046872">
    <property type="term" value="F:metal ion binding"/>
    <property type="evidence" value="ECO:0007669"/>
    <property type="project" value="UniProtKB-KW"/>
</dbReference>
<accession>A0A915KAB1</accession>
<evidence type="ECO:0000313" key="8">
    <source>
        <dbReference type="Proteomes" id="UP000887565"/>
    </source>
</evidence>
<dbReference type="Pfam" id="PF00017">
    <property type="entry name" value="SH2"/>
    <property type="match status" value="1"/>
</dbReference>
<feature type="domain" description="Phorbol-ester/DAG-type" evidence="6">
    <location>
        <begin position="235"/>
        <end position="285"/>
    </location>
</feature>
<dbReference type="InterPro" id="IPR000980">
    <property type="entry name" value="SH2"/>
</dbReference>
<dbReference type="FunFam" id="3.30.60.20:FF:000025">
    <property type="entry name" value="Chimaerin"/>
    <property type="match status" value="1"/>
</dbReference>
<dbReference type="Gene3D" id="3.30.60.20">
    <property type="match status" value="1"/>
</dbReference>
<dbReference type="SUPFAM" id="SSF55550">
    <property type="entry name" value="SH2 domain"/>
    <property type="match status" value="1"/>
</dbReference>
<keyword evidence="2" id="KW-0479">Metal-binding</keyword>
<dbReference type="PROSITE" id="PS50081">
    <property type="entry name" value="ZF_DAG_PE_2"/>
    <property type="match status" value="1"/>
</dbReference>
<evidence type="ECO:0000256" key="1">
    <source>
        <dbReference type="ARBA" id="ARBA00022468"/>
    </source>
</evidence>
<feature type="domain" description="SH2" evidence="5">
    <location>
        <begin position="97"/>
        <end position="169"/>
    </location>
</feature>
<feature type="domain" description="Rho-GAP" evidence="7">
    <location>
        <begin position="298"/>
        <end position="509"/>
    </location>
</feature>
<dbReference type="SMART" id="SM00324">
    <property type="entry name" value="RhoGAP"/>
    <property type="match status" value="1"/>
</dbReference>
<dbReference type="Pfam" id="PF00130">
    <property type="entry name" value="C1_1"/>
    <property type="match status" value="1"/>
</dbReference>
<dbReference type="PANTHER" id="PTHR46075">
    <property type="entry name" value="CHIMERIN FAMILY MEMBER"/>
    <property type="match status" value="1"/>
</dbReference>
<evidence type="ECO:0000259" key="7">
    <source>
        <dbReference type="PROSITE" id="PS50238"/>
    </source>
</evidence>
<dbReference type="WBParaSite" id="nRc.2.0.1.t35300-RA">
    <property type="protein sequence ID" value="nRc.2.0.1.t35300-RA"/>
    <property type="gene ID" value="nRc.2.0.1.g35300"/>
</dbReference>
<dbReference type="InterPro" id="IPR051854">
    <property type="entry name" value="Rho-type_GAP"/>
</dbReference>
<keyword evidence="1" id="KW-0343">GTPase activation</keyword>
<keyword evidence="4" id="KW-0727">SH2 domain</keyword>
<evidence type="ECO:0000259" key="5">
    <source>
        <dbReference type="PROSITE" id="PS50001"/>
    </source>
</evidence>
<dbReference type="InterPro" id="IPR036860">
    <property type="entry name" value="SH2_dom_sf"/>
</dbReference>
<dbReference type="GO" id="GO:0005096">
    <property type="term" value="F:GTPase activator activity"/>
    <property type="evidence" value="ECO:0007669"/>
    <property type="project" value="UniProtKB-KW"/>
</dbReference>
<dbReference type="GO" id="GO:0007165">
    <property type="term" value="P:signal transduction"/>
    <property type="evidence" value="ECO:0007669"/>
    <property type="project" value="InterPro"/>
</dbReference>
<dbReference type="InterPro" id="IPR000198">
    <property type="entry name" value="RhoGAP_dom"/>
</dbReference>
<evidence type="ECO:0000259" key="6">
    <source>
        <dbReference type="PROSITE" id="PS50081"/>
    </source>
</evidence>
<keyword evidence="3" id="KW-0862">Zinc</keyword>
<dbReference type="PROSITE" id="PS50001">
    <property type="entry name" value="SH2"/>
    <property type="match status" value="1"/>
</dbReference>
<dbReference type="InterPro" id="IPR002219">
    <property type="entry name" value="PKC_DAG/PE"/>
</dbReference>